<dbReference type="InterPro" id="IPR010296">
    <property type="entry name" value="DUF899_thioredox"/>
</dbReference>
<dbReference type="EMBL" id="JAAVLW010000007">
    <property type="protein sequence ID" value="NOJ49171.1"/>
    <property type="molecule type" value="Genomic_DNA"/>
</dbReference>
<name>A0A7Y4M457_9BRAD</name>
<proteinExistence type="predicted"/>
<dbReference type="Proteomes" id="UP000528734">
    <property type="component" value="Unassembled WGS sequence"/>
</dbReference>
<keyword evidence="2" id="KW-1185">Reference proteome</keyword>
<gene>
    <name evidence="1" type="ORF">HCN50_23455</name>
</gene>
<dbReference type="RefSeq" id="WP_171712248.1">
    <property type="nucleotide sequence ID" value="NZ_JAAVLW010000007.1"/>
</dbReference>
<reference evidence="1 2" key="1">
    <citation type="submission" date="2020-03" db="EMBL/GenBank/DDBJ databases">
        <title>Bradyrhizobium diversity isolated from nodules of Muelleranthus trifoliolatus.</title>
        <authorList>
            <person name="Klepa M."/>
            <person name="Helene L."/>
            <person name="Hungria M."/>
        </authorList>
    </citation>
    <scope>NUCLEOTIDE SEQUENCE [LARGE SCALE GENOMIC DNA]</scope>
    <source>
        <strain evidence="1 2">WSM 1744</strain>
    </source>
</reference>
<organism evidence="1 2">
    <name type="scientific">Bradyrhizobium archetypum</name>
    <dbReference type="NCBI Taxonomy" id="2721160"/>
    <lineage>
        <taxon>Bacteria</taxon>
        <taxon>Pseudomonadati</taxon>
        <taxon>Pseudomonadota</taxon>
        <taxon>Alphaproteobacteria</taxon>
        <taxon>Hyphomicrobiales</taxon>
        <taxon>Nitrobacteraceae</taxon>
        <taxon>Bradyrhizobium</taxon>
    </lineage>
</organism>
<dbReference type="Pfam" id="PF05988">
    <property type="entry name" value="DUF899"/>
    <property type="match status" value="1"/>
</dbReference>
<evidence type="ECO:0000313" key="2">
    <source>
        <dbReference type="Proteomes" id="UP000528734"/>
    </source>
</evidence>
<dbReference type="AlphaFoldDB" id="A0A7Y4M457"/>
<protein>
    <submittedName>
        <fullName evidence="1">DUF899 family protein</fullName>
    </submittedName>
</protein>
<accession>A0A7Y4M457</accession>
<evidence type="ECO:0000313" key="1">
    <source>
        <dbReference type="EMBL" id="NOJ49171.1"/>
    </source>
</evidence>
<sequence length="245" mass="27656">MEHLRYPNETAEYRAARNALLDDEIALRAHIEAVAAKRRALPLGGEVPEDYIFERIGKNAAPEKVRMSELFGPHDTLILYSFMYGPERELPCPGCTHLLDGLDGAARHIGQRAALYIVAKSPIARLTAWAHERGWDHLSFLSTAGNGYDADYFGDTSKFPKGLRVQHRVPDGENWDETIFNVFKKSGGAIRHFWGSEMSFAPTEPNQHHRAGDQVDPLWGLLDMTPEGRGDFFPKVNYDLPLDRR</sequence>
<comment type="caution">
    <text evidence="1">The sequence shown here is derived from an EMBL/GenBank/DDBJ whole genome shotgun (WGS) entry which is preliminary data.</text>
</comment>